<dbReference type="SUPFAM" id="SSF63411">
    <property type="entry name" value="LuxS/MPP-like metallohydrolase"/>
    <property type="match status" value="4"/>
</dbReference>
<protein>
    <submittedName>
        <fullName evidence="13">NRDC protein</fullName>
    </submittedName>
</protein>
<evidence type="ECO:0000259" key="9">
    <source>
        <dbReference type="Pfam" id="PF00675"/>
    </source>
</evidence>
<feature type="domain" description="Peptidase M16 N-terminal" evidence="9">
    <location>
        <begin position="21"/>
        <end position="149"/>
    </location>
</feature>
<dbReference type="GO" id="GO:0006508">
    <property type="term" value="P:proteolysis"/>
    <property type="evidence" value="ECO:0007669"/>
    <property type="project" value="UniProtKB-KW"/>
</dbReference>
<keyword evidence="6" id="KW-0482">Metalloprotease</keyword>
<feature type="non-terminal residue" evidence="13">
    <location>
        <position position="936"/>
    </location>
</feature>
<feature type="non-terminal residue" evidence="13">
    <location>
        <position position="1"/>
    </location>
</feature>
<evidence type="ECO:0000259" key="10">
    <source>
        <dbReference type="Pfam" id="PF05193"/>
    </source>
</evidence>
<evidence type="ECO:0000256" key="3">
    <source>
        <dbReference type="ARBA" id="ARBA00022723"/>
    </source>
</evidence>
<keyword evidence="5" id="KW-0862">Zinc</keyword>
<evidence type="ECO:0000313" key="14">
    <source>
        <dbReference type="Proteomes" id="UP000670152"/>
    </source>
</evidence>
<evidence type="ECO:0000256" key="1">
    <source>
        <dbReference type="ARBA" id="ARBA00007261"/>
    </source>
</evidence>
<evidence type="ECO:0000259" key="11">
    <source>
        <dbReference type="Pfam" id="PF16187"/>
    </source>
</evidence>
<keyword evidence="3" id="KW-0479">Metal-binding</keyword>
<name>A0A836FL28_9HYME</name>
<feature type="domain" description="Peptidase M16 middle/third" evidence="11">
    <location>
        <begin position="366"/>
        <end position="636"/>
    </location>
</feature>
<dbReference type="FunFam" id="3.30.830.10:FF:000005">
    <property type="entry name" value="nardilysin isoform X1"/>
    <property type="match status" value="1"/>
</dbReference>
<reference evidence="13 14" key="1">
    <citation type="submission" date="2020-02" db="EMBL/GenBank/DDBJ databases">
        <title>Relaxed selection underlies rapid genomic changes in the transitions from sociality to social parasitism in ants.</title>
        <authorList>
            <person name="Bi X."/>
        </authorList>
    </citation>
    <scope>NUCLEOTIDE SEQUENCE [LARGE SCALE GENOMIC DNA]</scope>
    <source>
        <strain evidence="13">BGI-DK2014b</strain>
        <tissue evidence="13">Whole body</tissue>
    </source>
</reference>
<comment type="similarity">
    <text evidence="1 7">Belongs to the peptidase M16 family.</text>
</comment>
<comment type="caution">
    <text evidence="13">The sequence shown here is derived from an EMBL/GenBank/DDBJ whole genome shotgun (WGS) entry which is preliminary data.</text>
</comment>
<dbReference type="Pfam" id="PF16187">
    <property type="entry name" value="Peptidase_M16_M"/>
    <property type="match status" value="1"/>
</dbReference>
<dbReference type="InterPro" id="IPR032632">
    <property type="entry name" value="Peptidase_M16_M"/>
</dbReference>
<proteinExistence type="inferred from homology"/>
<dbReference type="GO" id="GO:0005737">
    <property type="term" value="C:cytoplasm"/>
    <property type="evidence" value="ECO:0007669"/>
    <property type="project" value="UniProtKB-ARBA"/>
</dbReference>
<dbReference type="PANTHER" id="PTHR43690">
    <property type="entry name" value="NARDILYSIN"/>
    <property type="match status" value="1"/>
</dbReference>
<keyword evidence="2" id="KW-0645">Protease</keyword>
<dbReference type="Proteomes" id="UP000670152">
    <property type="component" value="Unassembled WGS sequence"/>
</dbReference>
<dbReference type="InterPro" id="IPR011249">
    <property type="entry name" value="Metalloenz_LuxS/M16"/>
</dbReference>
<dbReference type="GO" id="GO:0004222">
    <property type="term" value="F:metalloendopeptidase activity"/>
    <property type="evidence" value="ECO:0007669"/>
    <property type="project" value="InterPro"/>
</dbReference>
<gene>
    <name evidence="13" type="primary">Nrdc_6</name>
    <name evidence="13" type="ORF">G6Z77_0013904</name>
</gene>
<keyword evidence="4" id="KW-0378">Hydrolase</keyword>
<keyword evidence="8" id="KW-1133">Transmembrane helix</keyword>
<dbReference type="Pfam" id="PF22456">
    <property type="entry name" value="PqqF-like_C_4"/>
    <property type="match status" value="1"/>
</dbReference>
<dbReference type="PANTHER" id="PTHR43690:SF18">
    <property type="entry name" value="INSULIN-DEGRADING ENZYME-RELATED"/>
    <property type="match status" value="1"/>
</dbReference>
<keyword evidence="14" id="KW-1185">Reference proteome</keyword>
<dbReference type="OrthoDB" id="952271at2759"/>
<dbReference type="EMBL" id="JAANIB010003350">
    <property type="protein sequence ID" value="KAG5337916.1"/>
    <property type="molecule type" value="Genomic_DNA"/>
</dbReference>
<dbReference type="Gene3D" id="3.30.830.10">
    <property type="entry name" value="Metalloenzyme, LuxS/M16 peptidase-like"/>
    <property type="match status" value="4"/>
</dbReference>
<sequence>MNYKKDYEESGPSTKRVKRNVSKAFCGLCVKVGSFNDPSELPGLAHLLERMVFMGSEKYPKNFREFVGLHGGTTYSVTDCEYTRFYFDISVKQLEPALDQFVQFFIEPLMKKDAITREREIIENEFQSNFLSCDKNRKQLVLSDITRIAPPPNRIRWKDLTSHNNIDDDKVYEELHKFRECHYSAHRMMLAIQARLPLDVLETYVTNFFAKISSNWLPFDTFTKFKDYEFFDTVSCKEMYKVKPIKDISQLHVIWILPSILNQYRSKPYKYISSIIQYKGNGSLISYLRKKMWALDLYCGNCDNDNGFGCNSMYILFEIIVELSSEGLNHWRIVLEAIFSFINLVKRTGPQECTYNEIYKIGKNNFRFFSKHDDVFDLCKNMHIYPSRDYLTGKHNYFEYNPKAIQECLDFLMPETANIMIFDDLDMNASYFKNYWSTIALPKEWIEHWKSIEPLPDFRLPSINAFLTDNFSLISVEFLKYPVKIYNDYILEIWYCPKLYWPICHINLHIISFLKIRLSKDTALLDMYCNLLKYLLLEELHPAVTAGFDYDIDVSEEATGITIQMSGFKEKLPSLLMIIAKYMVEALASVSEDLFEFIKMQQLKTYYNKFMETEEFIKDVTLWILKRPYHTYVLKYNSLCENIDFKIFQVFVKSFTEHLFIQCLVQGNITKDHTINIIQSFVKQINYHPIRSTSKQLIRVAELSEDNKTYYKLKNINHTCVNSIVINYYQVNKIMIKPSVLVELMLMIMKEPLISQLRTKGLSYASCDLRNINGILGYSIIVYTQANKYTTEYVNQRIEEFLDSFSSMLKQLSEKELDDVKEGLRILKQRDDAEIFKNEVNRNWNEIMTQQNMFNRYENEAFIIEDININQLIEMHTRKSSFSIKKLSVHVIGTPKEIAISKQITFLIELWSMFTYSFLYLYDINLAFHFFLVRLS</sequence>
<organism evidence="13 14">
    <name type="scientific">Acromyrmex heyeri</name>
    <dbReference type="NCBI Taxonomy" id="230685"/>
    <lineage>
        <taxon>Eukaryota</taxon>
        <taxon>Metazoa</taxon>
        <taxon>Ecdysozoa</taxon>
        <taxon>Arthropoda</taxon>
        <taxon>Hexapoda</taxon>
        <taxon>Insecta</taxon>
        <taxon>Pterygota</taxon>
        <taxon>Neoptera</taxon>
        <taxon>Endopterygota</taxon>
        <taxon>Hymenoptera</taxon>
        <taxon>Apocrita</taxon>
        <taxon>Aculeata</taxon>
        <taxon>Formicoidea</taxon>
        <taxon>Formicidae</taxon>
        <taxon>Myrmicinae</taxon>
        <taxon>Acromyrmex</taxon>
    </lineage>
</organism>
<dbReference type="Pfam" id="PF00675">
    <property type="entry name" value="Peptidase_M16"/>
    <property type="match status" value="1"/>
</dbReference>
<feature type="domain" description="Peptidase M16 C-terminal" evidence="10">
    <location>
        <begin position="172"/>
        <end position="352"/>
    </location>
</feature>
<dbReference type="InterPro" id="IPR011765">
    <property type="entry name" value="Pept_M16_N"/>
</dbReference>
<evidence type="ECO:0000256" key="2">
    <source>
        <dbReference type="ARBA" id="ARBA00022670"/>
    </source>
</evidence>
<dbReference type="InterPro" id="IPR054734">
    <property type="entry name" value="PqqF-like_C_4"/>
</dbReference>
<evidence type="ECO:0000256" key="6">
    <source>
        <dbReference type="ARBA" id="ARBA00023049"/>
    </source>
</evidence>
<dbReference type="InterPro" id="IPR007863">
    <property type="entry name" value="Peptidase_M16_C"/>
</dbReference>
<dbReference type="GO" id="GO:0046872">
    <property type="term" value="F:metal ion binding"/>
    <property type="evidence" value="ECO:0007669"/>
    <property type="project" value="UniProtKB-KW"/>
</dbReference>
<evidence type="ECO:0000256" key="8">
    <source>
        <dbReference type="SAM" id="Phobius"/>
    </source>
</evidence>
<dbReference type="AlphaFoldDB" id="A0A836FL28"/>
<accession>A0A836FL28</accession>
<evidence type="ECO:0000313" key="13">
    <source>
        <dbReference type="EMBL" id="KAG5337916.1"/>
    </source>
</evidence>
<evidence type="ECO:0000256" key="4">
    <source>
        <dbReference type="ARBA" id="ARBA00022801"/>
    </source>
</evidence>
<evidence type="ECO:0000256" key="5">
    <source>
        <dbReference type="ARBA" id="ARBA00022833"/>
    </source>
</evidence>
<feature type="domain" description="Coenzyme PQQ synthesis protein F-like C-terminal lobe" evidence="12">
    <location>
        <begin position="745"/>
        <end position="844"/>
    </location>
</feature>
<evidence type="ECO:0000256" key="7">
    <source>
        <dbReference type="RuleBase" id="RU004447"/>
    </source>
</evidence>
<dbReference type="InterPro" id="IPR050626">
    <property type="entry name" value="Peptidase_M16"/>
</dbReference>
<dbReference type="Pfam" id="PF05193">
    <property type="entry name" value="Peptidase_M16_C"/>
    <property type="match status" value="1"/>
</dbReference>
<feature type="transmembrane region" description="Helical" evidence="8">
    <location>
        <begin position="910"/>
        <end position="933"/>
    </location>
</feature>
<keyword evidence="8" id="KW-0812">Transmembrane</keyword>
<keyword evidence="8" id="KW-0472">Membrane</keyword>
<dbReference type="InterPro" id="IPR001431">
    <property type="entry name" value="Pept_M16_Zn_BS"/>
</dbReference>
<evidence type="ECO:0000259" key="12">
    <source>
        <dbReference type="Pfam" id="PF22456"/>
    </source>
</evidence>
<dbReference type="PROSITE" id="PS00143">
    <property type="entry name" value="INSULINASE"/>
    <property type="match status" value="1"/>
</dbReference>